<feature type="binding site" evidence="9">
    <location>
        <position position="143"/>
    </location>
    <ligand>
        <name>[4Fe-4S] cluster</name>
        <dbReference type="ChEBI" id="CHEBI:49883"/>
        <label>2</label>
        <note>4Fe-4S-S-AdoMet</note>
    </ligand>
</feature>
<evidence type="ECO:0000256" key="8">
    <source>
        <dbReference type="ARBA" id="ARBA00047326"/>
    </source>
</evidence>
<dbReference type="FunCoup" id="A0A1V9X7K2">
    <property type="interactions" value="1450"/>
</dbReference>
<comment type="catalytic activity">
    <reaction evidence="8 9">
        <text>[[Fe-S] cluster scaffold protein carrying a second [4Fe-4S](2+) cluster] + N(6)-octanoyl-L-lysyl-[protein] + 2 oxidized [2Fe-2S]-[ferredoxin] + 2 S-adenosyl-L-methionine + 4 H(+) = [[Fe-S] cluster scaffold protein] + N(6)-[(R)-dihydrolipoyl]-L-lysyl-[protein] + 4 Fe(3+) + 2 hydrogen sulfide + 2 5'-deoxyadenosine + 2 L-methionine + 2 reduced [2Fe-2S]-[ferredoxin]</text>
        <dbReference type="Rhea" id="RHEA:16585"/>
        <dbReference type="Rhea" id="RHEA-COMP:9928"/>
        <dbReference type="Rhea" id="RHEA-COMP:10000"/>
        <dbReference type="Rhea" id="RHEA-COMP:10001"/>
        <dbReference type="Rhea" id="RHEA-COMP:10475"/>
        <dbReference type="Rhea" id="RHEA-COMP:14568"/>
        <dbReference type="Rhea" id="RHEA-COMP:14569"/>
        <dbReference type="ChEBI" id="CHEBI:15378"/>
        <dbReference type="ChEBI" id="CHEBI:17319"/>
        <dbReference type="ChEBI" id="CHEBI:29034"/>
        <dbReference type="ChEBI" id="CHEBI:29919"/>
        <dbReference type="ChEBI" id="CHEBI:33722"/>
        <dbReference type="ChEBI" id="CHEBI:33737"/>
        <dbReference type="ChEBI" id="CHEBI:33738"/>
        <dbReference type="ChEBI" id="CHEBI:57844"/>
        <dbReference type="ChEBI" id="CHEBI:59789"/>
        <dbReference type="ChEBI" id="CHEBI:78809"/>
        <dbReference type="ChEBI" id="CHEBI:83100"/>
        <dbReference type="EC" id="2.8.1.8"/>
    </reaction>
</comment>
<comment type="subcellular location">
    <subcellularLocation>
        <location evidence="1 9">Mitochondrion</location>
    </subcellularLocation>
</comment>
<feature type="binding site" evidence="9">
    <location>
        <position position="105"/>
    </location>
    <ligand>
        <name>[4Fe-4S] cluster</name>
        <dbReference type="ChEBI" id="CHEBI:49883"/>
        <label>1</label>
    </ligand>
</feature>
<evidence type="ECO:0000256" key="7">
    <source>
        <dbReference type="ARBA" id="ARBA00023014"/>
    </source>
</evidence>
<feature type="binding site" evidence="9">
    <location>
        <position position="110"/>
    </location>
    <ligand>
        <name>[4Fe-4S] cluster</name>
        <dbReference type="ChEBI" id="CHEBI:49883"/>
        <label>1</label>
    </ligand>
</feature>
<dbReference type="Pfam" id="PF04055">
    <property type="entry name" value="Radical_SAM"/>
    <property type="match status" value="1"/>
</dbReference>
<comment type="similarity">
    <text evidence="9">Belongs to the radical SAM superfamily. Lipoyl synthase family.</text>
</comment>
<comment type="pathway">
    <text evidence="9">Protein modification; protein lipoylation via endogenous pathway; protein N(6)-(lipoyl)lysine from octanoyl-[acyl-carrier-protein]: step 2/2.</text>
</comment>
<evidence type="ECO:0000256" key="6">
    <source>
        <dbReference type="ARBA" id="ARBA00023004"/>
    </source>
</evidence>
<protein>
    <recommendedName>
        <fullName evidence="9">Lipoyl synthase, mitochondrial</fullName>
        <ecNumber evidence="9">2.8.1.8</ecNumber>
    </recommendedName>
    <alternativeName>
        <fullName evidence="9">Lipoate synthase</fullName>
        <shortName evidence="9">LS</shortName>
        <shortName evidence="9">Lip-syn</shortName>
    </alternativeName>
    <alternativeName>
        <fullName evidence="9">Lipoic acid synthase</fullName>
    </alternativeName>
</protein>
<dbReference type="Proteomes" id="UP000192247">
    <property type="component" value="Unassembled WGS sequence"/>
</dbReference>
<evidence type="ECO:0000256" key="3">
    <source>
        <dbReference type="ARBA" id="ARBA00022679"/>
    </source>
</evidence>
<feature type="binding site" evidence="9">
    <location>
        <position position="351"/>
    </location>
    <ligand>
        <name>[4Fe-4S] cluster</name>
        <dbReference type="ChEBI" id="CHEBI:49883"/>
        <label>1</label>
    </ligand>
</feature>
<proteinExistence type="inferred from homology"/>
<dbReference type="HAMAP" id="MF_00206">
    <property type="entry name" value="Lipoyl_synth"/>
    <property type="match status" value="1"/>
</dbReference>
<dbReference type="Pfam" id="PF16881">
    <property type="entry name" value="LIAS_N"/>
    <property type="match status" value="1"/>
</dbReference>
<dbReference type="GO" id="GO:0009249">
    <property type="term" value="P:protein lipoylation"/>
    <property type="evidence" value="ECO:0007669"/>
    <property type="project" value="UniProtKB-UniRule"/>
</dbReference>
<dbReference type="SUPFAM" id="SSF102114">
    <property type="entry name" value="Radical SAM enzymes"/>
    <property type="match status" value="1"/>
</dbReference>
<sequence length="385" mass="43055">MLGQYSRLWYGGRPGSCLRSSTTSLSTSTTLNDTKFKGGPDLSDFIQGNISKGDTWVNYKHKLKREPGENQRLRLPPWLKTDVPRGQNYTRLKESLRSKKLHTVCEEARCPNMSACWSGREDHVATATIMVLGNTCTRACQFCSVKTARNPPPPDPNEPVNTAMAVCDWGIDYVVLTSVDRDDLPDGGAAHFAQTVREIKRIKPSLLVECLTGDFGGDLVGVETVAASGLDVYAHNIEVVPELQAMIRDRRASFQQSLEVLRRAKIVEPNLLTKTSIMLGFGETDEQVKRAMNLVREVGVDCFTLGQYMQPTKRHVKVVEYIHPDKFKLWEEYGNSLGFVYTASGPLVRSSYKAGEFFVTNYLNKKKQQKQELNEEKPASPLATA</sequence>
<dbReference type="InterPro" id="IPR003698">
    <property type="entry name" value="Lipoyl_synth"/>
</dbReference>
<dbReference type="GO" id="GO:0005739">
    <property type="term" value="C:mitochondrion"/>
    <property type="evidence" value="ECO:0007669"/>
    <property type="project" value="UniProtKB-SubCell"/>
</dbReference>
<dbReference type="InterPro" id="IPR031691">
    <property type="entry name" value="LIAS_N"/>
</dbReference>
<dbReference type="NCBIfam" id="TIGR00510">
    <property type="entry name" value="lipA"/>
    <property type="match status" value="1"/>
</dbReference>
<feature type="domain" description="Radical SAM core" evidence="10">
    <location>
        <begin position="119"/>
        <end position="340"/>
    </location>
</feature>
<dbReference type="NCBIfam" id="NF009544">
    <property type="entry name" value="PRK12928.1"/>
    <property type="match status" value="1"/>
</dbReference>
<dbReference type="SFLD" id="SFLDF00271">
    <property type="entry name" value="lipoyl_synthase"/>
    <property type="match status" value="1"/>
</dbReference>
<dbReference type="PANTHER" id="PTHR10949">
    <property type="entry name" value="LIPOYL SYNTHASE"/>
    <property type="match status" value="1"/>
</dbReference>
<dbReference type="PROSITE" id="PS51918">
    <property type="entry name" value="RADICAL_SAM"/>
    <property type="match status" value="1"/>
</dbReference>
<dbReference type="NCBIfam" id="NF004019">
    <property type="entry name" value="PRK05481.1"/>
    <property type="match status" value="1"/>
</dbReference>
<dbReference type="PANTHER" id="PTHR10949:SF0">
    <property type="entry name" value="LIPOYL SYNTHASE, MITOCHONDRIAL"/>
    <property type="match status" value="1"/>
</dbReference>
<name>A0A1V9X7K2_9ACAR</name>
<comment type="cofactor">
    <cofactor evidence="9">
        <name>[4Fe-4S] cluster</name>
        <dbReference type="ChEBI" id="CHEBI:49883"/>
    </cofactor>
    <text evidence="9">Binds 2 [4Fe-4S] clusters per subunit. One cluster is coordinated with 3 cysteines and an exchangeable S-adenosyl-L-methionine.</text>
</comment>
<evidence type="ECO:0000256" key="2">
    <source>
        <dbReference type="ARBA" id="ARBA00022485"/>
    </source>
</evidence>
<organism evidence="11 12">
    <name type="scientific">Tropilaelaps mercedesae</name>
    <dbReference type="NCBI Taxonomy" id="418985"/>
    <lineage>
        <taxon>Eukaryota</taxon>
        <taxon>Metazoa</taxon>
        <taxon>Ecdysozoa</taxon>
        <taxon>Arthropoda</taxon>
        <taxon>Chelicerata</taxon>
        <taxon>Arachnida</taxon>
        <taxon>Acari</taxon>
        <taxon>Parasitiformes</taxon>
        <taxon>Mesostigmata</taxon>
        <taxon>Gamasina</taxon>
        <taxon>Dermanyssoidea</taxon>
        <taxon>Laelapidae</taxon>
        <taxon>Tropilaelaps</taxon>
    </lineage>
</organism>
<dbReference type="InterPro" id="IPR006638">
    <property type="entry name" value="Elp3/MiaA/NifB-like_rSAM"/>
</dbReference>
<reference evidence="11 12" key="1">
    <citation type="journal article" date="2017" name="Gigascience">
        <title>Draft genome of the honey bee ectoparasitic mite, Tropilaelaps mercedesae, is shaped by the parasitic life history.</title>
        <authorList>
            <person name="Dong X."/>
            <person name="Armstrong S.D."/>
            <person name="Xia D."/>
            <person name="Makepeace B.L."/>
            <person name="Darby A.C."/>
            <person name="Kadowaki T."/>
        </authorList>
    </citation>
    <scope>NUCLEOTIDE SEQUENCE [LARGE SCALE GENOMIC DNA]</scope>
    <source>
        <strain evidence="11">Wuxi-XJTLU</strain>
    </source>
</reference>
<dbReference type="InterPro" id="IPR007197">
    <property type="entry name" value="rSAM"/>
</dbReference>
<evidence type="ECO:0000256" key="9">
    <source>
        <dbReference type="HAMAP-Rule" id="MF_03123"/>
    </source>
</evidence>
<dbReference type="GO" id="GO:0016992">
    <property type="term" value="F:lipoate synthase activity"/>
    <property type="evidence" value="ECO:0007669"/>
    <property type="project" value="UniProtKB-UniRule"/>
</dbReference>
<comment type="caution">
    <text evidence="11">The sequence shown here is derived from an EMBL/GenBank/DDBJ whole genome shotgun (WGS) entry which is preliminary data.</text>
</comment>
<feature type="binding site" evidence="9">
    <location>
        <position position="136"/>
    </location>
    <ligand>
        <name>[4Fe-4S] cluster</name>
        <dbReference type="ChEBI" id="CHEBI:49883"/>
        <label>2</label>
        <note>4Fe-4S-S-AdoMet</note>
    </ligand>
</feature>
<dbReference type="CDD" id="cd01335">
    <property type="entry name" value="Radical_SAM"/>
    <property type="match status" value="1"/>
</dbReference>
<evidence type="ECO:0000313" key="11">
    <source>
        <dbReference type="EMBL" id="OQR69262.1"/>
    </source>
</evidence>
<dbReference type="EC" id="2.8.1.8" evidence="9"/>
<evidence type="ECO:0000313" key="12">
    <source>
        <dbReference type="Proteomes" id="UP000192247"/>
    </source>
</evidence>
<dbReference type="InParanoid" id="A0A1V9X7K2"/>
<dbReference type="InterPro" id="IPR058240">
    <property type="entry name" value="rSAM_sf"/>
</dbReference>
<dbReference type="SMART" id="SM00729">
    <property type="entry name" value="Elp3"/>
    <property type="match status" value="1"/>
</dbReference>
<keyword evidence="5 9" id="KW-0479">Metal-binding</keyword>
<dbReference type="OrthoDB" id="3231at2759"/>
<dbReference type="STRING" id="418985.A0A1V9X7K2"/>
<dbReference type="SFLD" id="SFLDS00029">
    <property type="entry name" value="Radical_SAM"/>
    <property type="match status" value="1"/>
</dbReference>
<feature type="binding site" evidence="9">
    <location>
        <position position="116"/>
    </location>
    <ligand>
        <name>[4Fe-4S] cluster</name>
        <dbReference type="ChEBI" id="CHEBI:49883"/>
        <label>1</label>
    </ligand>
</feature>
<keyword evidence="6 9" id="KW-0408">Iron</keyword>
<gene>
    <name evidence="11" type="ORF">BIW11_04402</name>
</gene>
<dbReference type="EMBL" id="MNPL01021703">
    <property type="protein sequence ID" value="OQR69262.1"/>
    <property type="molecule type" value="Genomic_DNA"/>
</dbReference>
<keyword evidence="12" id="KW-1185">Reference proteome</keyword>
<feature type="binding site" evidence="9">
    <location>
        <position position="140"/>
    </location>
    <ligand>
        <name>[4Fe-4S] cluster</name>
        <dbReference type="ChEBI" id="CHEBI:49883"/>
        <label>2</label>
        <note>4Fe-4S-S-AdoMet</note>
    </ligand>
</feature>
<comment type="function">
    <text evidence="9">Catalyzes the radical-mediated insertion of two sulfur atoms into the C-6 and C-8 positions of the octanoyl moiety bound to the lipoyl domains of lipoate-dependent enzymes, thereby converting the octanoylated domains into lipoylated derivatives.</text>
</comment>
<dbReference type="FunFam" id="3.20.20.70:FF:000036">
    <property type="entry name" value="Lipoyl synthase, mitochondrial"/>
    <property type="match status" value="1"/>
</dbReference>
<evidence type="ECO:0000256" key="5">
    <source>
        <dbReference type="ARBA" id="ARBA00022723"/>
    </source>
</evidence>
<dbReference type="AlphaFoldDB" id="A0A1V9X7K2"/>
<dbReference type="UniPathway" id="UPA00538">
    <property type="reaction ID" value="UER00593"/>
</dbReference>
<accession>A0A1V9X7K2</accession>
<dbReference type="PIRSF" id="PIRSF005963">
    <property type="entry name" value="Lipoyl_synth"/>
    <property type="match status" value="1"/>
</dbReference>
<keyword evidence="3 9" id="KW-0808">Transferase</keyword>
<keyword evidence="9" id="KW-0496">Mitochondrion</keyword>
<dbReference type="InterPro" id="IPR013785">
    <property type="entry name" value="Aldolase_TIM"/>
</dbReference>
<keyword evidence="4 9" id="KW-0949">S-adenosyl-L-methionine</keyword>
<evidence type="ECO:0000259" key="10">
    <source>
        <dbReference type="PROSITE" id="PS51918"/>
    </source>
</evidence>
<evidence type="ECO:0000256" key="1">
    <source>
        <dbReference type="ARBA" id="ARBA00004173"/>
    </source>
</evidence>
<keyword evidence="2 9" id="KW-0004">4Fe-4S</keyword>
<keyword evidence="7 9" id="KW-0411">Iron-sulfur</keyword>
<dbReference type="SFLD" id="SFLDG01058">
    <property type="entry name" value="lipoyl_synthase_like"/>
    <property type="match status" value="1"/>
</dbReference>
<dbReference type="GO" id="GO:0051539">
    <property type="term" value="F:4 iron, 4 sulfur cluster binding"/>
    <property type="evidence" value="ECO:0007669"/>
    <property type="project" value="UniProtKB-UniRule"/>
</dbReference>
<evidence type="ECO:0000256" key="4">
    <source>
        <dbReference type="ARBA" id="ARBA00022691"/>
    </source>
</evidence>
<dbReference type="GO" id="GO:0046872">
    <property type="term" value="F:metal ion binding"/>
    <property type="evidence" value="ECO:0007669"/>
    <property type="project" value="UniProtKB-KW"/>
</dbReference>
<dbReference type="Gene3D" id="3.20.20.70">
    <property type="entry name" value="Aldolase class I"/>
    <property type="match status" value="1"/>
</dbReference>